<name>A0ABN2IKR9_9ACTN</name>
<dbReference type="Proteomes" id="UP001500383">
    <property type="component" value="Unassembled WGS sequence"/>
</dbReference>
<dbReference type="EMBL" id="BAAAQG010000007">
    <property type="protein sequence ID" value="GAA1706584.1"/>
    <property type="molecule type" value="Genomic_DNA"/>
</dbReference>
<evidence type="ECO:0000256" key="1">
    <source>
        <dbReference type="SAM" id="MobiDB-lite"/>
    </source>
</evidence>
<sequence>MSGDQWWTNESEHTNDHGETSRTRSRSTGVVWDEYVTHDQGGKRRYRAQVWVMQHDDEDVPTISMWTHNGTTPPPVLSVEECRTLGYALLQAAEMVDRERDAMIRQILDNTP</sequence>
<feature type="compositionally biased region" description="Basic and acidic residues" evidence="1">
    <location>
        <begin position="10"/>
        <end position="22"/>
    </location>
</feature>
<reference evidence="2 3" key="1">
    <citation type="journal article" date="2019" name="Int. J. Syst. Evol. Microbiol.">
        <title>The Global Catalogue of Microorganisms (GCM) 10K type strain sequencing project: providing services to taxonomists for standard genome sequencing and annotation.</title>
        <authorList>
            <consortium name="The Broad Institute Genomics Platform"/>
            <consortium name="The Broad Institute Genome Sequencing Center for Infectious Disease"/>
            <person name="Wu L."/>
            <person name="Ma J."/>
        </authorList>
    </citation>
    <scope>NUCLEOTIDE SEQUENCE [LARGE SCALE GENOMIC DNA]</scope>
    <source>
        <strain evidence="2 3">JCM 16002</strain>
    </source>
</reference>
<feature type="region of interest" description="Disordered" evidence="1">
    <location>
        <begin position="1"/>
        <end position="27"/>
    </location>
</feature>
<evidence type="ECO:0000313" key="3">
    <source>
        <dbReference type="Proteomes" id="UP001500383"/>
    </source>
</evidence>
<evidence type="ECO:0000313" key="2">
    <source>
        <dbReference type="EMBL" id="GAA1706584.1"/>
    </source>
</evidence>
<protein>
    <submittedName>
        <fullName evidence="2">Uncharacterized protein</fullName>
    </submittedName>
</protein>
<accession>A0ABN2IKR9</accession>
<keyword evidence="3" id="KW-1185">Reference proteome</keyword>
<gene>
    <name evidence="2" type="ORF">GCM10009831_15320</name>
</gene>
<proteinExistence type="predicted"/>
<comment type="caution">
    <text evidence="2">The sequence shown here is derived from an EMBL/GenBank/DDBJ whole genome shotgun (WGS) entry which is preliminary data.</text>
</comment>
<organism evidence="2 3">
    <name type="scientific">Dietzia cercidiphylli</name>
    <dbReference type="NCBI Taxonomy" id="498199"/>
    <lineage>
        <taxon>Bacteria</taxon>
        <taxon>Bacillati</taxon>
        <taxon>Actinomycetota</taxon>
        <taxon>Actinomycetes</taxon>
        <taxon>Mycobacteriales</taxon>
        <taxon>Dietziaceae</taxon>
        <taxon>Dietzia</taxon>
    </lineage>
</organism>
<dbReference type="RefSeq" id="WP_182659083.1">
    <property type="nucleotide sequence ID" value="NZ_BAAAQG010000007.1"/>
</dbReference>